<dbReference type="AlphaFoldDB" id="A0A836C7H8"/>
<feature type="region of interest" description="Disordered" evidence="1">
    <location>
        <begin position="26"/>
        <end position="49"/>
    </location>
</feature>
<keyword evidence="4" id="KW-1185">Reference proteome</keyword>
<feature type="compositionally biased region" description="Basic and acidic residues" evidence="1">
    <location>
        <begin position="31"/>
        <end position="43"/>
    </location>
</feature>
<proteinExistence type="predicted"/>
<comment type="caution">
    <text evidence="3">The sequence shown here is derived from an EMBL/GenBank/DDBJ whole genome shotgun (WGS) entry which is preliminary data.</text>
</comment>
<dbReference type="EMBL" id="JAEHOE010000001">
    <property type="protein sequence ID" value="KAG2502029.1"/>
    <property type="molecule type" value="Genomic_DNA"/>
</dbReference>
<dbReference type="Gene3D" id="1.25.40.420">
    <property type="match status" value="1"/>
</dbReference>
<organism evidence="3 4">
    <name type="scientific">Edaphochlamys debaryana</name>
    <dbReference type="NCBI Taxonomy" id="47281"/>
    <lineage>
        <taxon>Eukaryota</taxon>
        <taxon>Viridiplantae</taxon>
        <taxon>Chlorophyta</taxon>
        <taxon>core chlorophytes</taxon>
        <taxon>Chlorophyceae</taxon>
        <taxon>CS clade</taxon>
        <taxon>Chlamydomonadales</taxon>
        <taxon>Chlamydomonadales incertae sedis</taxon>
        <taxon>Edaphochlamys</taxon>
    </lineage>
</organism>
<gene>
    <name evidence="3" type="ORF">HYH03_000523</name>
</gene>
<evidence type="ECO:0000256" key="1">
    <source>
        <dbReference type="SAM" id="MobiDB-lite"/>
    </source>
</evidence>
<dbReference type="Pfam" id="PF07707">
    <property type="entry name" value="BACK"/>
    <property type="match status" value="1"/>
</dbReference>
<evidence type="ECO:0000313" key="4">
    <source>
        <dbReference type="Proteomes" id="UP000612055"/>
    </source>
</evidence>
<feature type="domain" description="BACK" evidence="2">
    <location>
        <begin position="245"/>
        <end position="306"/>
    </location>
</feature>
<dbReference type="Gene3D" id="3.30.710.10">
    <property type="entry name" value="Potassium Channel Kv1.1, Chain A"/>
    <property type="match status" value="1"/>
</dbReference>
<evidence type="ECO:0000313" key="3">
    <source>
        <dbReference type="EMBL" id="KAG2502029.1"/>
    </source>
</evidence>
<dbReference type="Proteomes" id="UP000612055">
    <property type="component" value="Unassembled WGS sequence"/>
</dbReference>
<dbReference type="InterPro" id="IPR011333">
    <property type="entry name" value="SKP1/BTB/POZ_sf"/>
</dbReference>
<reference evidence="3" key="1">
    <citation type="journal article" date="2020" name="bioRxiv">
        <title>Comparative genomics of Chlamydomonas.</title>
        <authorList>
            <person name="Craig R.J."/>
            <person name="Hasan A.R."/>
            <person name="Ness R.W."/>
            <person name="Keightley P.D."/>
        </authorList>
    </citation>
    <scope>NUCLEOTIDE SEQUENCE</scope>
    <source>
        <strain evidence="3">CCAP 11/70</strain>
    </source>
</reference>
<sequence length="541" mass="58390">MSKAVRNYQASLFGREERSDCTVVFTLSEDQADRPSKRQKPESDEQEIEAADALAAPLPGHTLLLCPGSSYFAAQADRWSSQASGSSGSSGKPELRVPLGCAGDRPHAEAAIRFIYTNKLGLGNPVELLHVRRLAAFLGVEGCVEACDAAVLAFAKAAGAAPLEAVGHLYACRQLLPQWDDDPAGLSLLDEVMDECRAQLAGYTGADTAVQLPDGASVTLSKLLVWAFPDAPFVLNDPVARTYMLALPSASLKLLLSSHEFATDNEASVLLLLAEWLDAKPGTTEDDRQQLCHLVRLCHLSSPYLHGILPLLPWFPVEPLDIRCIQQCAVMRQEERDRYFMAMSNGGRPARIANWYVTPARPKPRSDVCRTHEWAIKQEHLEEALAQAEAKPNGLFIDTELGGSAGLVARGLKWGLAVRVSYFAYTFGVQLTCSLPSALKLNNPDEVYAHACPGPCRLTVWRWGPDGDRSAAHQRDFGAPGDLVQTDGNHGLGSIMAVRLDPSAAGAGAQDEEDAPLPSAPALWAPYLHAGKLSGSVEWLA</sequence>
<accession>A0A836C7H8</accession>
<name>A0A836C7H8_9CHLO</name>
<dbReference type="InterPro" id="IPR011705">
    <property type="entry name" value="BACK"/>
</dbReference>
<evidence type="ECO:0000259" key="2">
    <source>
        <dbReference type="Pfam" id="PF07707"/>
    </source>
</evidence>
<protein>
    <recommendedName>
        <fullName evidence="2">BACK domain-containing protein</fullName>
    </recommendedName>
</protein>